<comment type="subcellular location">
    <subcellularLocation>
        <location evidence="1">Endomembrane system</location>
        <topology evidence="1">Multi-pass membrane protein</topology>
    </subcellularLocation>
    <subcellularLocation>
        <location evidence="7">Lysosome membrane</location>
        <topology evidence="7">Multi-pass membrane protein</topology>
    </subcellularLocation>
</comment>
<evidence type="ECO:0000313" key="10">
    <source>
        <dbReference type="WBParaSite" id="EgrG_000155200"/>
    </source>
</evidence>
<dbReference type="Proteomes" id="UP000492820">
    <property type="component" value="Unassembled WGS sequence"/>
</dbReference>
<accession>A0A068WN35</accession>
<evidence type="ECO:0000256" key="4">
    <source>
        <dbReference type="ARBA" id="ARBA00022692"/>
    </source>
</evidence>
<dbReference type="AlphaFoldDB" id="A0A068WN35"/>
<evidence type="ECO:0000256" key="2">
    <source>
        <dbReference type="ARBA" id="ARBA00007467"/>
    </source>
</evidence>
<evidence type="ECO:0000313" key="8">
    <source>
        <dbReference type="EMBL" id="CDS21182.1"/>
    </source>
</evidence>
<evidence type="ECO:0000256" key="6">
    <source>
        <dbReference type="ARBA" id="ARBA00023136"/>
    </source>
</evidence>
<protein>
    <recommendedName>
        <fullName evidence="7">Battenin</fullName>
    </recommendedName>
</protein>
<evidence type="ECO:0000313" key="9">
    <source>
        <dbReference type="Proteomes" id="UP000492820"/>
    </source>
</evidence>
<dbReference type="GO" id="GO:0012505">
    <property type="term" value="C:endomembrane system"/>
    <property type="evidence" value="ECO:0007669"/>
    <property type="project" value="UniProtKB-SubCell"/>
</dbReference>
<dbReference type="WBParaSite" id="EgrG_000155200">
    <property type="protein sequence ID" value="EgrG_000155200"/>
    <property type="gene ID" value="EgrG_000155200"/>
</dbReference>
<evidence type="ECO:0000256" key="3">
    <source>
        <dbReference type="ARBA" id="ARBA00022448"/>
    </source>
</evidence>
<gene>
    <name evidence="10" type="primary">EGR_09851</name>
    <name evidence="8" type="ORF">EgrG_000155200</name>
</gene>
<dbReference type="InterPro" id="IPR018460">
    <property type="entry name" value="Battenin_disease_Cln3_subgr"/>
</dbReference>
<reference evidence="10" key="3">
    <citation type="submission" date="2020-10" db="UniProtKB">
        <authorList>
            <consortium name="WormBaseParasite"/>
        </authorList>
    </citation>
    <scope>IDENTIFICATION</scope>
</reference>
<reference evidence="8" key="2">
    <citation type="submission" date="2014-06" db="EMBL/GenBank/DDBJ databases">
        <authorList>
            <person name="Aslett M."/>
        </authorList>
    </citation>
    <scope>NUCLEOTIDE SEQUENCE</scope>
</reference>
<feature type="transmembrane region" description="Helical" evidence="7">
    <location>
        <begin position="406"/>
        <end position="429"/>
    </location>
</feature>
<feature type="transmembrane region" description="Helical" evidence="7">
    <location>
        <begin position="366"/>
        <end position="385"/>
    </location>
</feature>
<proteinExistence type="inferred from homology"/>
<evidence type="ECO:0000256" key="7">
    <source>
        <dbReference type="RuleBase" id="RU361113"/>
    </source>
</evidence>
<dbReference type="SUPFAM" id="SSF103473">
    <property type="entry name" value="MFS general substrate transporter"/>
    <property type="match status" value="1"/>
</dbReference>
<feature type="transmembrane region" description="Helical" evidence="7">
    <location>
        <begin position="12"/>
        <end position="37"/>
    </location>
</feature>
<feature type="transmembrane region" description="Helical" evidence="7">
    <location>
        <begin position="119"/>
        <end position="145"/>
    </location>
</feature>
<dbReference type="PANTHER" id="PTHR10981">
    <property type="entry name" value="BATTENIN"/>
    <property type="match status" value="1"/>
</dbReference>
<feature type="transmembrane region" description="Helical" evidence="7">
    <location>
        <begin position="181"/>
        <end position="199"/>
    </location>
</feature>
<dbReference type="GO" id="GO:0007040">
    <property type="term" value="P:lysosome organization"/>
    <property type="evidence" value="ECO:0007669"/>
    <property type="project" value="TreeGrafter"/>
</dbReference>
<dbReference type="InterPro" id="IPR036259">
    <property type="entry name" value="MFS_trans_sf"/>
</dbReference>
<keyword evidence="4 7" id="KW-0812">Transmembrane</keyword>
<sequence>MGLARVREFWQIWRNYIAFWCFGLFNNFIYVVMLSAAVDILESGTSKKSVYDTDWHGRVNCTVLGTGAVLLADIGPSLLLKLLAPVFIQRLHFHFKVRLSVFFALSAFLIVSFSNSTELSLFGVVCASLSCGLGDVTFLTMVAFFDTGVLASWSSGSGAAGIVGALAYAALTSIFSPQVTLLAITFVPLAMLFMYFLVLEKPSTPAFQVSHSSSSCWFLGCPLTCLPTAPPHVGADAREPTYDDSEGNETHQLIGHANAAQVSPDWGTRKRIIWAIFPFIFPLMLVYFFEYLINQSLYELIYFNGLGISHSQQYRWFQVVYQCGVFASRSSLKFCRVKEIWALAVLQGLMFVLFLAQAISPFTNNIGAFCGIIFFEGSLGGLAYVNAFDRVLRAAKADTREYSMSVAAFSDSLGITCAAFVAIPLHNWLCRLIAPKPT</sequence>
<dbReference type="Gene3D" id="1.20.1250.20">
    <property type="entry name" value="MFS general substrate transporter like domains"/>
    <property type="match status" value="1"/>
</dbReference>
<keyword evidence="6 7" id="KW-0472">Membrane</keyword>
<evidence type="ECO:0000256" key="5">
    <source>
        <dbReference type="ARBA" id="ARBA00022989"/>
    </source>
</evidence>
<keyword evidence="5 7" id="KW-1133">Transmembrane helix</keyword>
<dbReference type="OrthoDB" id="5965864at2759"/>
<comment type="similarity">
    <text evidence="2 7">Belongs to the battenin family.</text>
</comment>
<feature type="transmembrane region" description="Helical" evidence="7">
    <location>
        <begin position="340"/>
        <end position="360"/>
    </location>
</feature>
<dbReference type="InterPro" id="IPR003492">
    <property type="entry name" value="Battenin_disease_Cln3"/>
</dbReference>
<dbReference type="PRINTS" id="PR01315">
    <property type="entry name" value="BATTENIN"/>
</dbReference>
<feature type="transmembrane region" description="Helical" evidence="7">
    <location>
        <begin position="95"/>
        <end position="113"/>
    </location>
</feature>
<dbReference type="EMBL" id="LK028583">
    <property type="protein sequence ID" value="CDS21182.1"/>
    <property type="molecule type" value="Genomic_DNA"/>
</dbReference>
<dbReference type="PANTHER" id="PTHR10981:SF0">
    <property type="entry name" value="BATTENIN"/>
    <property type="match status" value="1"/>
</dbReference>
<feature type="transmembrane region" description="Helical" evidence="7">
    <location>
        <begin position="57"/>
        <end position="83"/>
    </location>
</feature>
<name>A0A068WN35_ECHGR</name>
<dbReference type="GO" id="GO:0005765">
    <property type="term" value="C:lysosomal membrane"/>
    <property type="evidence" value="ECO:0007669"/>
    <property type="project" value="UniProtKB-SubCell"/>
</dbReference>
<dbReference type="PIRSF" id="PIRSF015974">
    <property type="entry name" value="CLN3_BTN1"/>
    <property type="match status" value="1"/>
</dbReference>
<organism evidence="8">
    <name type="scientific">Echinococcus granulosus</name>
    <name type="common">Hydatid tapeworm</name>
    <dbReference type="NCBI Taxonomy" id="6210"/>
    <lineage>
        <taxon>Eukaryota</taxon>
        <taxon>Metazoa</taxon>
        <taxon>Spiralia</taxon>
        <taxon>Lophotrochozoa</taxon>
        <taxon>Platyhelminthes</taxon>
        <taxon>Cestoda</taxon>
        <taxon>Eucestoda</taxon>
        <taxon>Cyclophyllidea</taxon>
        <taxon>Taeniidae</taxon>
        <taxon>Echinococcus</taxon>
        <taxon>Echinococcus granulosus group</taxon>
    </lineage>
</organism>
<dbReference type="GO" id="GO:0051453">
    <property type="term" value="P:regulation of intracellular pH"/>
    <property type="evidence" value="ECO:0007669"/>
    <property type="project" value="TreeGrafter"/>
</dbReference>
<feature type="transmembrane region" description="Helical" evidence="7">
    <location>
        <begin position="157"/>
        <end position="175"/>
    </location>
</feature>
<keyword evidence="3" id="KW-0813">Transport</keyword>
<evidence type="ECO:0000256" key="1">
    <source>
        <dbReference type="ARBA" id="ARBA00004127"/>
    </source>
</evidence>
<reference evidence="8 9" key="1">
    <citation type="journal article" date="2013" name="Nature">
        <title>The genomes of four tapeworm species reveal adaptations to parasitism.</title>
        <authorList>
            <person name="Tsai I.J."/>
            <person name="Zarowiecki M."/>
            <person name="Holroyd N."/>
            <person name="Garciarrubio A."/>
            <person name="Sanchez-Flores A."/>
            <person name="Brooks K.L."/>
            <person name="Tracey A."/>
            <person name="Bobes R.J."/>
            <person name="Fragoso G."/>
            <person name="Sciutto E."/>
            <person name="Aslett M."/>
            <person name="Beasley H."/>
            <person name="Bennett H.M."/>
            <person name="Cai J."/>
            <person name="Camicia F."/>
            <person name="Clark R."/>
            <person name="Cucher M."/>
            <person name="De Silva N."/>
            <person name="Day T.A."/>
            <person name="Deplazes P."/>
            <person name="Estrada K."/>
            <person name="Fernandez C."/>
            <person name="Holland P.W."/>
            <person name="Hou J."/>
            <person name="Hu S."/>
            <person name="Huckvale T."/>
            <person name="Hung S.S."/>
            <person name="Kamenetzky L."/>
            <person name="Keane J.A."/>
            <person name="Kiss F."/>
            <person name="Koziol U."/>
            <person name="Lambert O."/>
            <person name="Liu K."/>
            <person name="Luo X."/>
            <person name="Luo Y."/>
            <person name="Macchiaroli N."/>
            <person name="Nichol S."/>
            <person name="Paps J."/>
            <person name="Parkinson J."/>
            <person name="Pouchkina-Stantcheva N."/>
            <person name="Riddiford N."/>
            <person name="Rosenzvit M."/>
            <person name="Salinas G."/>
            <person name="Wasmuth J.D."/>
            <person name="Zamanian M."/>
            <person name="Zheng Y."/>
            <person name="Cai X."/>
            <person name="Soberon X."/>
            <person name="Olson P.D."/>
            <person name="Laclette J.P."/>
            <person name="Brehm K."/>
            <person name="Berriman M."/>
            <person name="Garciarrubio A."/>
            <person name="Bobes R.J."/>
            <person name="Fragoso G."/>
            <person name="Sanchez-Flores A."/>
            <person name="Estrada K."/>
            <person name="Cevallos M.A."/>
            <person name="Morett E."/>
            <person name="Gonzalez V."/>
            <person name="Portillo T."/>
            <person name="Ochoa-Leyva A."/>
            <person name="Jose M.V."/>
            <person name="Sciutto E."/>
            <person name="Landa A."/>
            <person name="Jimenez L."/>
            <person name="Valdes V."/>
            <person name="Carrero J.C."/>
            <person name="Larralde C."/>
            <person name="Morales-Montor J."/>
            <person name="Limon-Lason J."/>
            <person name="Soberon X."/>
            <person name="Laclette J.P."/>
        </authorList>
    </citation>
    <scope>NUCLEOTIDE SEQUENCE [LARGE SCALE GENOMIC DNA]</scope>
</reference>
<dbReference type="Pfam" id="PF02487">
    <property type="entry name" value="CLN3"/>
    <property type="match status" value="1"/>
</dbReference>
<keyword evidence="7" id="KW-0458">Lysosome</keyword>
<feature type="transmembrane region" description="Helical" evidence="7">
    <location>
        <begin position="272"/>
        <end position="293"/>
    </location>
</feature>